<keyword evidence="2" id="KW-0812">Transmembrane</keyword>
<dbReference type="EMBL" id="LR216287">
    <property type="protein sequence ID" value="VFJ14967.1"/>
    <property type="molecule type" value="Genomic_DNA"/>
</dbReference>
<reference evidence="3 4" key="1">
    <citation type="submission" date="2019-02" db="EMBL/GenBank/DDBJ databases">
        <authorList>
            <person name="Lehtovirta-Morley E L."/>
        </authorList>
    </citation>
    <scope>NUCLEOTIDE SEQUENCE [LARGE SCALE GENOMIC DNA]</scope>
    <source>
        <strain evidence="3">NFRAN1</strain>
    </source>
</reference>
<name>A0A484IDZ4_9ARCH</name>
<keyword evidence="2" id="KW-0472">Membrane</keyword>
<feature type="transmembrane region" description="Helical" evidence="2">
    <location>
        <begin position="115"/>
        <end position="137"/>
    </location>
</feature>
<organism evidence="3 4">
    <name type="scientific">Candidatus Nitrosocosmicus franklandianus</name>
    <dbReference type="NCBI Taxonomy" id="1798806"/>
    <lineage>
        <taxon>Archaea</taxon>
        <taxon>Nitrososphaerota</taxon>
        <taxon>Nitrososphaeria</taxon>
        <taxon>Nitrososphaerales</taxon>
        <taxon>Nitrososphaeraceae</taxon>
        <taxon>Candidatus Nitrosocosmicus</taxon>
    </lineage>
</organism>
<protein>
    <submittedName>
        <fullName evidence="3">Uncharacterized protein</fullName>
    </submittedName>
</protein>
<keyword evidence="2" id="KW-1133">Transmembrane helix</keyword>
<evidence type="ECO:0000313" key="3">
    <source>
        <dbReference type="EMBL" id="VFJ14967.1"/>
    </source>
</evidence>
<gene>
    <name evidence="3" type="ORF">NFRAN_2645</name>
</gene>
<evidence type="ECO:0000256" key="2">
    <source>
        <dbReference type="SAM" id="Phobius"/>
    </source>
</evidence>
<feature type="compositionally biased region" description="Low complexity" evidence="1">
    <location>
        <begin position="154"/>
        <end position="170"/>
    </location>
</feature>
<evidence type="ECO:0000313" key="4">
    <source>
        <dbReference type="Proteomes" id="UP000294299"/>
    </source>
</evidence>
<proteinExistence type="predicted"/>
<dbReference type="Proteomes" id="UP000294299">
    <property type="component" value="Chromosome NFRAN"/>
</dbReference>
<dbReference type="AlphaFoldDB" id="A0A484IDZ4"/>
<dbReference type="OrthoDB" id="11852at2157"/>
<evidence type="ECO:0000256" key="1">
    <source>
        <dbReference type="SAM" id="MobiDB-lite"/>
    </source>
</evidence>
<sequence length="192" mass="21022">MPPNGSQEQSPNHFMVLDAISRGVKKIGDIAKMTRLSKDEVELIVNDLKAQKLVFINEKKGFFGGKKIEVYATDVGFKVLESKKQELSNKSKYMQQLYETGNKAQLQSYMEDNRAWMPMMLFSGLINMVMFTSMMSFMGMSMTPAETTQAEAQGSESGTTGAEDTGAASDDGGGDFSDADFGGMDMGGFDSF</sequence>
<keyword evidence="4" id="KW-1185">Reference proteome</keyword>
<feature type="region of interest" description="Disordered" evidence="1">
    <location>
        <begin position="145"/>
        <end position="192"/>
    </location>
</feature>
<feature type="compositionally biased region" description="Low complexity" evidence="1">
    <location>
        <begin position="179"/>
        <end position="192"/>
    </location>
</feature>
<dbReference type="KEGG" id="nfn:NFRAN_2645"/>
<accession>A0A484IDZ4</accession>